<comment type="caution">
    <text evidence="1">The sequence shown here is derived from an EMBL/GenBank/DDBJ whole genome shotgun (WGS) entry which is preliminary data.</text>
</comment>
<dbReference type="AlphaFoldDB" id="A0AA42CMV0"/>
<reference evidence="1" key="1">
    <citation type="submission" date="2022-05" db="EMBL/GenBank/DDBJ databases">
        <authorList>
            <person name="Pankratov T."/>
        </authorList>
    </citation>
    <scope>NUCLEOTIDE SEQUENCE</scope>
    <source>
        <strain evidence="1">BP6-180914</strain>
    </source>
</reference>
<gene>
    <name evidence="1" type="ORF">M8523_35095</name>
</gene>
<sequence length="70" mass="8041">MGHYIVKFYKTLRNDTGHEFETCQGSVETLAVDRTEATVFAKHQFREAGHLSDWSQHADRVEVLEADFPS</sequence>
<dbReference type="Proteomes" id="UP001165667">
    <property type="component" value="Unassembled WGS sequence"/>
</dbReference>
<evidence type="ECO:0000313" key="2">
    <source>
        <dbReference type="Proteomes" id="UP001165667"/>
    </source>
</evidence>
<name>A0AA42CMV0_9HYPH</name>
<accession>A0AA42CMV0</accession>
<protein>
    <submittedName>
        <fullName evidence="1">Uncharacterized protein</fullName>
    </submittedName>
</protein>
<dbReference type="EMBL" id="JAMOIM010000093">
    <property type="protein sequence ID" value="MCW6513084.1"/>
    <property type="molecule type" value="Genomic_DNA"/>
</dbReference>
<proteinExistence type="predicted"/>
<dbReference type="RefSeq" id="WP_282589459.1">
    <property type="nucleotide sequence ID" value="NZ_JAMOIM010000093.1"/>
</dbReference>
<evidence type="ECO:0000313" key="1">
    <source>
        <dbReference type="EMBL" id="MCW6513084.1"/>
    </source>
</evidence>
<organism evidence="1 2">
    <name type="scientific">Lichenifustis flavocetrariae</name>
    <dbReference type="NCBI Taxonomy" id="2949735"/>
    <lineage>
        <taxon>Bacteria</taxon>
        <taxon>Pseudomonadati</taxon>
        <taxon>Pseudomonadota</taxon>
        <taxon>Alphaproteobacteria</taxon>
        <taxon>Hyphomicrobiales</taxon>
        <taxon>Lichenihabitantaceae</taxon>
        <taxon>Lichenifustis</taxon>
    </lineage>
</organism>
<keyword evidence="2" id="KW-1185">Reference proteome</keyword>